<evidence type="ECO:0000313" key="2">
    <source>
        <dbReference type="EMBL" id="KAA5804638.1"/>
    </source>
</evidence>
<name>A0A5M6ZN17_9PROT</name>
<feature type="region of interest" description="Disordered" evidence="1">
    <location>
        <begin position="26"/>
        <end position="61"/>
    </location>
</feature>
<dbReference type="Proteomes" id="UP000325122">
    <property type="component" value="Unassembled WGS sequence"/>
</dbReference>
<protein>
    <submittedName>
        <fullName evidence="2">Uncharacterized protein</fullName>
    </submittedName>
</protein>
<comment type="caution">
    <text evidence="2">The sequence shown here is derived from an EMBL/GenBank/DDBJ whole genome shotgun (WGS) entry which is preliminary data.</text>
</comment>
<dbReference type="EMBL" id="VWOJ01000001">
    <property type="protein sequence ID" value="KAA5804638.1"/>
    <property type="molecule type" value="Genomic_DNA"/>
</dbReference>
<dbReference type="RefSeq" id="WP_150021669.1">
    <property type="nucleotide sequence ID" value="NZ_VWOJ01000001.1"/>
</dbReference>
<organism evidence="2 3">
    <name type="scientific">Alkalicaulis satelles</name>
    <dbReference type="NCBI Taxonomy" id="2609175"/>
    <lineage>
        <taxon>Bacteria</taxon>
        <taxon>Pseudomonadati</taxon>
        <taxon>Pseudomonadota</taxon>
        <taxon>Alphaproteobacteria</taxon>
        <taxon>Maricaulales</taxon>
        <taxon>Maricaulaceae</taxon>
        <taxon>Alkalicaulis</taxon>
    </lineage>
</organism>
<evidence type="ECO:0000256" key="1">
    <source>
        <dbReference type="SAM" id="MobiDB-lite"/>
    </source>
</evidence>
<keyword evidence="3" id="KW-1185">Reference proteome</keyword>
<dbReference type="AlphaFoldDB" id="A0A5M6ZN17"/>
<evidence type="ECO:0000313" key="3">
    <source>
        <dbReference type="Proteomes" id="UP000325122"/>
    </source>
</evidence>
<sequence>MLELTLILVIAAGVLFVLLRPRAKRLTGKAEDAARKAVERRLQQDGQDRDETGGKGADPRS</sequence>
<accession>A0A5M6ZN17</accession>
<feature type="compositionally biased region" description="Basic and acidic residues" evidence="1">
    <location>
        <begin position="28"/>
        <end position="61"/>
    </location>
</feature>
<reference evidence="2 3" key="1">
    <citation type="submission" date="2019-09" db="EMBL/GenBank/DDBJ databases">
        <authorList>
            <person name="Kevbrin V."/>
            <person name="Grouzdev D.S."/>
        </authorList>
    </citation>
    <scope>NUCLEOTIDE SEQUENCE [LARGE SCALE GENOMIC DNA]</scope>
    <source>
        <strain evidence="2 3">G-192</strain>
    </source>
</reference>
<proteinExistence type="predicted"/>
<gene>
    <name evidence="2" type="ORF">F1654_01125</name>
</gene>